<sequence>MVKMMNSSTVGIGKTVIAAPGEGRSTMSLDQPAENNVHAGEELVVAGKSPTTPGTNADEATADARQLSKLKPHEFETSPYVCGLVIIDCGPGLATY</sequence>
<reference evidence="1 2" key="1">
    <citation type="journal article" date="2018" name="Sci. Rep.">
        <title>Comparative genomics provides insights into the lifestyle and reveals functional heterogeneity of dark septate endophytic fungi.</title>
        <authorList>
            <person name="Knapp D.G."/>
            <person name="Nemeth J.B."/>
            <person name="Barry K."/>
            <person name="Hainaut M."/>
            <person name="Henrissat B."/>
            <person name="Johnson J."/>
            <person name="Kuo A."/>
            <person name="Lim J.H.P."/>
            <person name="Lipzen A."/>
            <person name="Nolan M."/>
            <person name="Ohm R.A."/>
            <person name="Tamas L."/>
            <person name="Grigoriev I.V."/>
            <person name="Spatafora J.W."/>
            <person name="Nagy L.G."/>
            <person name="Kovacs G.M."/>
        </authorList>
    </citation>
    <scope>NUCLEOTIDE SEQUENCE [LARGE SCALE GENOMIC DNA]</scope>
    <source>
        <strain evidence="1 2">DSE2036</strain>
    </source>
</reference>
<evidence type="ECO:0000313" key="2">
    <source>
        <dbReference type="Proteomes" id="UP000244855"/>
    </source>
</evidence>
<dbReference type="AlphaFoldDB" id="A0A2V1CYW3"/>
<name>A0A2V1CYW3_9PLEO</name>
<evidence type="ECO:0000313" key="1">
    <source>
        <dbReference type="EMBL" id="PVH90918.1"/>
    </source>
</evidence>
<organism evidence="1 2">
    <name type="scientific">Periconia macrospinosa</name>
    <dbReference type="NCBI Taxonomy" id="97972"/>
    <lineage>
        <taxon>Eukaryota</taxon>
        <taxon>Fungi</taxon>
        <taxon>Dikarya</taxon>
        <taxon>Ascomycota</taxon>
        <taxon>Pezizomycotina</taxon>
        <taxon>Dothideomycetes</taxon>
        <taxon>Pleosporomycetidae</taxon>
        <taxon>Pleosporales</taxon>
        <taxon>Massarineae</taxon>
        <taxon>Periconiaceae</taxon>
        <taxon>Periconia</taxon>
    </lineage>
</organism>
<dbReference type="Proteomes" id="UP000244855">
    <property type="component" value="Unassembled WGS sequence"/>
</dbReference>
<keyword evidence="2" id="KW-1185">Reference proteome</keyword>
<dbReference type="EMBL" id="KZ806039">
    <property type="protein sequence ID" value="PVH90918.1"/>
    <property type="molecule type" value="Genomic_DNA"/>
</dbReference>
<dbReference type="OrthoDB" id="3594103at2759"/>
<protein>
    <submittedName>
        <fullName evidence="1">Uncharacterized protein</fullName>
    </submittedName>
</protein>
<gene>
    <name evidence="1" type="ORF">DM02DRAFT_664540</name>
</gene>
<accession>A0A2V1CYW3</accession>
<proteinExistence type="predicted"/>